<dbReference type="InterPro" id="IPR000209">
    <property type="entry name" value="Peptidase_S8/S53_dom"/>
</dbReference>
<dbReference type="AlphaFoldDB" id="A0AAW1QDC9"/>
<dbReference type="PRINTS" id="PR00723">
    <property type="entry name" value="SUBTILISIN"/>
</dbReference>
<dbReference type="GO" id="GO:0008240">
    <property type="term" value="F:tripeptidyl-peptidase activity"/>
    <property type="evidence" value="ECO:0007669"/>
    <property type="project" value="TreeGrafter"/>
</dbReference>
<keyword evidence="3" id="KW-0378">Hydrolase</keyword>
<comment type="caution">
    <text evidence="5">Lacks conserved residue(s) required for the propagation of feature annotation.</text>
</comment>
<name>A0AAW1QDC9_9CHLO</name>
<evidence type="ECO:0000256" key="5">
    <source>
        <dbReference type="PROSITE-ProRule" id="PRU01240"/>
    </source>
</evidence>
<dbReference type="Pfam" id="PF00082">
    <property type="entry name" value="Peptidase_S8"/>
    <property type="match status" value="1"/>
</dbReference>
<keyword evidence="4" id="KW-0720">Serine protease</keyword>
<dbReference type="PANTHER" id="PTHR43806:SF14">
    <property type="entry name" value="TRIPEPTIDYL-PEPTIDASE 2"/>
    <property type="match status" value="1"/>
</dbReference>
<evidence type="ECO:0000313" key="7">
    <source>
        <dbReference type="EMBL" id="KAK9819405.1"/>
    </source>
</evidence>
<gene>
    <name evidence="7" type="ORF">WJX81_007532</name>
</gene>
<sequence>MPKSGIGALEFMKERPTWDGRGVVIAILDSGVDPGAAGLQVTTDSKPKILDVLDCTGSGDVDMSTVVKADEEGFVTGVFGEKLRVNPTWTNPSGDWRVGAKHASELWPGLLVRRRREHRRRTAAAEQRAAVAAATAALAAWDARFVSGKGTAGAPAAARKEREELEARLALLGDLDKGHVDHGPLLQGDPPGLLANCQPMTNFRAELQYGTFSGEDACSYAINIYDEGSVLSIVVDAHPHGTHMAGIAAAHHPEAPELDGIAPGAAQCAQIISCKIGDSRLGSMETGVGLSRALVAVLAAKADLVNMSYGEATSTPNAGRLVELITEVVEKHGVIFVIGTDVTPALAAAGHSVREALDEAMQYTWSSRGPCSDGHVGVVLSAPGGATAPVPQWRPQTALARTPQR</sequence>
<evidence type="ECO:0000256" key="3">
    <source>
        <dbReference type="ARBA" id="ARBA00022801"/>
    </source>
</evidence>
<dbReference type="InterPro" id="IPR036852">
    <property type="entry name" value="Peptidase_S8/S53_dom_sf"/>
</dbReference>
<dbReference type="Gene3D" id="3.40.50.200">
    <property type="entry name" value="Peptidase S8/S53 domain"/>
    <property type="match status" value="2"/>
</dbReference>
<dbReference type="GO" id="GO:0006508">
    <property type="term" value="P:proteolysis"/>
    <property type="evidence" value="ECO:0007669"/>
    <property type="project" value="UniProtKB-KW"/>
</dbReference>
<dbReference type="InterPro" id="IPR050131">
    <property type="entry name" value="Peptidase_S8_subtilisin-like"/>
</dbReference>
<keyword evidence="8" id="KW-1185">Reference proteome</keyword>
<evidence type="ECO:0000256" key="2">
    <source>
        <dbReference type="ARBA" id="ARBA00022670"/>
    </source>
</evidence>
<dbReference type="GO" id="GO:0005829">
    <property type="term" value="C:cytosol"/>
    <property type="evidence" value="ECO:0007669"/>
    <property type="project" value="TreeGrafter"/>
</dbReference>
<comment type="caution">
    <text evidence="7">The sequence shown here is derived from an EMBL/GenBank/DDBJ whole genome shotgun (WGS) entry which is preliminary data.</text>
</comment>
<accession>A0AAW1QDC9</accession>
<dbReference type="InterPro" id="IPR015500">
    <property type="entry name" value="Peptidase_S8_subtilisin-rel"/>
</dbReference>
<keyword evidence="2" id="KW-0645">Protease</keyword>
<feature type="domain" description="Peptidase S8/S53" evidence="6">
    <location>
        <begin position="20"/>
        <end position="390"/>
    </location>
</feature>
<organism evidence="7 8">
    <name type="scientific">Elliptochloris bilobata</name>
    <dbReference type="NCBI Taxonomy" id="381761"/>
    <lineage>
        <taxon>Eukaryota</taxon>
        <taxon>Viridiplantae</taxon>
        <taxon>Chlorophyta</taxon>
        <taxon>core chlorophytes</taxon>
        <taxon>Trebouxiophyceae</taxon>
        <taxon>Trebouxiophyceae incertae sedis</taxon>
        <taxon>Elliptochloris clade</taxon>
        <taxon>Elliptochloris</taxon>
    </lineage>
</organism>
<dbReference type="EMBL" id="JALJOU010000120">
    <property type="protein sequence ID" value="KAK9819405.1"/>
    <property type="molecule type" value="Genomic_DNA"/>
</dbReference>
<evidence type="ECO:0000313" key="8">
    <source>
        <dbReference type="Proteomes" id="UP001445335"/>
    </source>
</evidence>
<dbReference type="GO" id="GO:0004252">
    <property type="term" value="F:serine-type endopeptidase activity"/>
    <property type="evidence" value="ECO:0007669"/>
    <property type="project" value="InterPro"/>
</dbReference>
<evidence type="ECO:0000259" key="6">
    <source>
        <dbReference type="Pfam" id="PF00082"/>
    </source>
</evidence>
<dbReference type="PROSITE" id="PS51892">
    <property type="entry name" value="SUBTILASE"/>
    <property type="match status" value="1"/>
</dbReference>
<protein>
    <recommendedName>
        <fullName evidence="6">Peptidase S8/S53 domain-containing protein</fullName>
    </recommendedName>
</protein>
<comment type="similarity">
    <text evidence="1 5">Belongs to the peptidase S8 family.</text>
</comment>
<evidence type="ECO:0000256" key="1">
    <source>
        <dbReference type="ARBA" id="ARBA00011073"/>
    </source>
</evidence>
<dbReference type="PANTHER" id="PTHR43806">
    <property type="entry name" value="PEPTIDASE S8"/>
    <property type="match status" value="1"/>
</dbReference>
<evidence type="ECO:0000256" key="4">
    <source>
        <dbReference type="ARBA" id="ARBA00022825"/>
    </source>
</evidence>
<proteinExistence type="inferred from homology"/>
<reference evidence="7 8" key="1">
    <citation type="journal article" date="2024" name="Nat. Commun.">
        <title>Phylogenomics reveals the evolutionary origins of lichenization in chlorophyte algae.</title>
        <authorList>
            <person name="Puginier C."/>
            <person name="Libourel C."/>
            <person name="Otte J."/>
            <person name="Skaloud P."/>
            <person name="Haon M."/>
            <person name="Grisel S."/>
            <person name="Petersen M."/>
            <person name="Berrin J.G."/>
            <person name="Delaux P.M."/>
            <person name="Dal Grande F."/>
            <person name="Keller J."/>
        </authorList>
    </citation>
    <scope>NUCLEOTIDE SEQUENCE [LARGE SCALE GENOMIC DNA]</scope>
    <source>
        <strain evidence="7 8">SAG 245.80</strain>
    </source>
</reference>
<dbReference type="Proteomes" id="UP001445335">
    <property type="component" value="Unassembled WGS sequence"/>
</dbReference>
<dbReference type="SUPFAM" id="SSF52743">
    <property type="entry name" value="Subtilisin-like"/>
    <property type="match status" value="1"/>
</dbReference>